<name>A0A1S2Z1W7_CICAR</name>
<dbReference type="eggNOG" id="KOG3374">
    <property type="taxonomic scope" value="Eukaryota"/>
</dbReference>
<dbReference type="KEGG" id="cam:101502527"/>
<dbReference type="GeneID" id="101502527"/>
<evidence type="ECO:0000313" key="3">
    <source>
        <dbReference type="RefSeq" id="XP_004513507.1"/>
    </source>
</evidence>
<feature type="domain" description="CREG-like beta-barrel" evidence="1">
    <location>
        <begin position="52"/>
        <end position="215"/>
    </location>
</feature>
<sequence length="226" mass="25183">MVGLGLIMMMIMKFFRVGVAPFILLLLFLLCSIDSSSVLQVQGRVLSISTKPDPNDAAATARWLLSFNFWGVLNTISTDLGGAPFGNVVSYSDGLPNQGSGIPYFYLTTLDPTARNALKDERASFTVSEYPLGTCGNVDPENPTCSKISLTGKLKLVDEKSKEFEFARNALFSKHLEMMDWPVGHNFQVFKLEIENIFLIDWFGGPKQLTVEQYLDFKMNKNGFIL</sequence>
<dbReference type="Pfam" id="PF13883">
    <property type="entry name" value="CREG_beta-barrel"/>
    <property type="match status" value="1"/>
</dbReference>
<accession>A0A1S2Z1W7</accession>
<evidence type="ECO:0000313" key="2">
    <source>
        <dbReference type="Proteomes" id="UP000087171"/>
    </source>
</evidence>
<dbReference type="PaxDb" id="3827-XP_004513507.1"/>
<gene>
    <name evidence="3" type="primary">LOC101502527</name>
</gene>
<dbReference type="Proteomes" id="UP000087171">
    <property type="component" value="Unplaced"/>
</dbReference>
<dbReference type="OrthoDB" id="46836at2759"/>
<proteinExistence type="predicted"/>
<dbReference type="GO" id="GO:0005737">
    <property type="term" value="C:cytoplasm"/>
    <property type="evidence" value="ECO:0007669"/>
    <property type="project" value="UniProtKB-ARBA"/>
</dbReference>
<dbReference type="PANTHER" id="PTHR13343">
    <property type="entry name" value="CREG1 PROTEIN"/>
    <property type="match status" value="1"/>
</dbReference>
<organism evidence="2 3">
    <name type="scientific">Cicer arietinum</name>
    <name type="common">Chickpea</name>
    <name type="synonym">Garbanzo</name>
    <dbReference type="NCBI Taxonomy" id="3827"/>
    <lineage>
        <taxon>Eukaryota</taxon>
        <taxon>Viridiplantae</taxon>
        <taxon>Streptophyta</taxon>
        <taxon>Embryophyta</taxon>
        <taxon>Tracheophyta</taxon>
        <taxon>Spermatophyta</taxon>
        <taxon>Magnoliopsida</taxon>
        <taxon>eudicotyledons</taxon>
        <taxon>Gunneridae</taxon>
        <taxon>Pentapetalae</taxon>
        <taxon>rosids</taxon>
        <taxon>fabids</taxon>
        <taxon>Fabales</taxon>
        <taxon>Fabaceae</taxon>
        <taxon>Papilionoideae</taxon>
        <taxon>50 kb inversion clade</taxon>
        <taxon>NPAAA clade</taxon>
        <taxon>Hologalegina</taxon>
        <taxon>IRL clade</taxon>
        <taxon>Cicereae</taxon>
        <taxon>Cicer</taxon>
    </lineage>
</organism>
<dbReference type="SUPFAM" id="SSF50475">
    <property type="entry name" value="FMN-binding split barrel"/>
    <property type="match status" value="1"/>
</dbReference>
<dbReference type="AlphaFoldDB" id="A0A1S2Z1W7"/>
<dbReference type="RefSeq" id="XP_004513507.1">
    <property type="nucleotide sequence ID" value="XM_004513450.2"/>
</dbReference>
<dbReference type="PANTHER" id="PTHR13343:SF17">
    <property type="entry name" value="CELLULAR REPRESSOR OF E1A-STIMULATED GENES, ISOFORM A"/>
    <property type="match status" value="1"/>
</dbReference>
<keyword evidence="2" id="KW-1185">Reference proteome</keyword>
<dbReference type="InterPro" id="IPR055343">
    <property type="entry name" value="CREG_beta-barrel"/>
</dbReference>
<evidence type="ECO:0000259" key="1">
    <source>
        <dbReference type="Pfam" id="PF13883"/>
    </source>
</evidence>
<dbReference type="Gene3D" id="2.30.110.10">
    <property type="entry name" value="Electron Transport, Fmn-binding Protein, Chain A"/>
    <property type="match status" value="1"/>
</dbReference>
<protein>
    <submittedName>
        <fullName evidence="3">Protein CREG1</fullName>
    </submittedName>
</protein>
<reference evidence="3" key="1">
    <citation type="submission" date="2025-08" db="UniProtKB">
        <authorList>
            <consortium name="RefSeq"/>
        </authorList>
    </citation>
    <scope>IDENTIFICATION</scope>
    <source>
        <tissue evidence="3">Etiolated seedlings</tissue>
    </source>
</reference>
<dbReference type="InterPro" id="IPR012349">
    <property type="entry name" value="Split_barrel_FMN-bd"/>
</dbReference>